<sequence>MSIYDTYPSNPNFGSGCYRRRIRLCAQVDRVTGELEDDNHGFRVDIRHQHGKIVEVQGEALRVPYTTCAGAVAPLRRLQGLFIGESVDAVHAQSDPRSQCTHLYDLSLWALARAAEGPGEDIYDITVDDEHPTEGGCAEICVNGARLHRWLVCDWQLVTPEPLAGNTLYKGFSAWAAKAFSGRDLQAAQMLQKGCFVGSARRFNLSALAGESATTAEDVMAGACFTHMSPQIEVAVRTSGTIRDFSTAPEQLLQFKGVE</sequence>
<keyword evidence="2" id="KW-1185">Reference proteome</keyword>
<dbReference type="RefSeq" id="WP_168452110.1">
    <property type="nucleotide sequence ID" value="NZ_JAAWWK010000009.1"/>
</dbReference>
<gene>
    <name evidence="1" type="ORF">HCU74_19455</name>
</gene>
<organism evidence="1 2">
    <name type="scientific">Spongiibacter thalassae</name>
    <dbReference type="NCBI Taxonomy" id="2721624"/>
    <lineage>
        <taxon>Bacteria</taxon>
        <taxon>Pseudomonadati</taxon>
        <taxon>Pseudomonadota</taxon>
        <taxon>Gammaproteobacteria</taxon>
        <taxon>Cellvibrionales</taxon>
        <taxon>Spongiibacteraceae</taxon>
        <taxon>Spongiibacter</taxon>
    </lineage>
</organism>
<name>A0ABX1GK11_9GAMM</name>
<dbReference type="Pfam" id="PF11136">
    <property type="entry name" value="DUF2889"/>
    <property type="match status" value="1"/>
</dbReference>
<protein>
    <submittedName>
        <fullName evidence="1">DUF2889 domain-containing protein</fullName>
    </submittedName>
</protein>
<comment type="caution">
    <text evidence="1">The sequence shown here is derived from an EMBL/GenBank/DDBJ whole genome shotgun (WGS) entry which is preliminary data.</text>
</comment>
<proteinExistence type="predicted"/>
<dbReference type="Proteomes" id="UP000765845">
    <property type="component" value="Unassembled WGS sequence"/>
</dbReference>
<evidence type="ECO:0000313" key="1">
    <source>
        <dbReference type="EMBL" id="NKI19589.1"/>
    </source>
</evidence>
<dbReference type="InterPro" id="IPR021312">
    <property type="entry name" value="DUF2889"/>
</dbReference>
<reference evidence="1 2" key="1">
    <citation type="submission" date="2020-04" db="EMBL/GenBank/DDBJ databases">
        <authorList>
            <person name="Yoon J."/>
        </authorList>
    </citation>
    <scope>NUCLEOTIDE SEQUENCE [LARGE SCALE GENOMIC DNA]</scope>
    <source>
        <strain evidence="1 2">KMU-166</strain>
    </source>
</reference>
<dbReference type="EMBL" id="JAAWWK010000009">
    <property type="protein sequence ID" value="NKI19589.1"/>
    <property type="molecule type" value="Genomic_DNA"/>
</dbReference>
<accession>A0ABX1GK11</accession>
<evidence type="ECO:0000313" key="2">
    <source>
        <dbReference type="Proteomes" id="UP000765845"/>
    </source>
</evidence>